<dbReference type="PANTHER" id="PTHR35336">
    <property type="entry name" value="ADENOSYLCOBINAMIDE AMIDOHYDROLASE"/>
    <property type="match status" value="1"/>
</dbReference>
<name>A0A1G8KHQ2_9RHOB</name>
<dbReference type="Proteomes" id="UP000199093">
    <property type="component" value="Unassembled WGS sequence"/>
</dbReference>
<dbReference type="EMBL" id="FNEJ01000004">
    <property type="protein sequence ID" value="SDI42915.1"/>
    <property type="molecule type" value="Genomic_DNA"/>
</dbReference>
<keyword evidence="2" id="KW-1185">Reference proteome</keyword>
<gene>
    <name evidence="1" type="ORF">SAMN04487993_1004269</name>
</gene>
<dbReference type="RefSeq" id="WP_375342678.1">
    <property type="nucleotide sequence ID" value="NZ_FNEJ01000004.1"/>
</dbReference>
<proteinExistence type="predicted"/>
<sequence>MLSWALNRPGYVRARRILWREVRNADLPPDLDVRAWLAAELDALGAADAVVLLTSRDVTSHRSAAVPGAFCLATVGLSNAERVGHRVPRDPSRWGTINLALQLDAPLSDTGLLEALSIATQARTAAVMDLGLRLPGGIATGTGTDCIVVAAPEGGQDYAGLHTDTGEAIGAAVYAAVTAGGQDWMRDVAPRFTPPPA</sequence>
<dbReference type="GO" id="GO:0016787">
    <property type="term" value="F:hydrolase activity"/>
    <property type="evidence" value="ECO:0007669"/>
    <property type="project" value="UniProtKB-KW"/>
</dbReference>
<dbReference type="AlphaFoldDB" id="A0A1G8KHQ2"/>
<reference evidence="1 2" key="1">
    <citation type="submission" date="2016-10" db="EMBL/GenBank/DDBJ databases">
        <authorList>
            <person name="de Groot N.N."/>
        </authorList>
    </citation>
    <scope>NUCLEOTIDE SEQUENCE [LARGE SCALE GENOMIC DNA]</scope>
    <source>
        <strain evidence="1 2">DSM 26424</strain>
    </source>
</reference>
<evidence type="ECO:0000313" key="1">
    <source>
        <dbReference type="EMBL" id="SDI42915.1"/>
    </source>
</evidence>
<dbReference type="STRING" id="555512.SAMN04487993_1004269"/>
<keyword evidence="1" id="KW-0378">Hydrolase</keyword>
<evidence type="ECO:0000313" key="2">
    <source>
        <dbReference type="Proteomes" id="UP000199093"/>
    </source>
</evidence>
<dbReference type="Pfam" id="PF01955">
    <property type="entry name" value="CbiZ"/>
    <property type="match status" value="1"/>
</dbReference>
<organism evidence="1 2">
    <name type="scientific">Salipiger marinus</name>
    <dbReference type="NCBI Taxonomy" id="555512"/>
    <lineage>
        <taxon>Bacteria</taxon>
        <taxon>Pseudomonadati</taxon>
        <taxon>Pseudomonadota</taxon>
        <taxon>Alphaproteobacteria</taxon>
        <taxon>Rhodobacterales</taxon>
        <taxon>Roseobacteraceae</taxon>
        <taxon>Salipiger</taxon>
    </lineage>
</organism>
<dbReference type="InterPro" id="IPR052209">
    <property type="entry name" value="CbiZ"/>
</dbReference>
<dbReference type="PANTHER" id="PTHR35336:SF5">
    <property type="entry name" value="ADENOSYLCOBINAMIDE AMIDOHYDROLASE"/>
    <property type="match status" value="1"/>
</dbReference>
<accession>A0A1G8KHQ2</accession>
<protein>
    <submittedName>
        <fullName evidence="1">Adenosylcobinamide amidohydrolase</fullName>
    </submittedName>
</protein>
<dbReference type="InterPro" id="IPR002808">
    <property type="entry name" value="AdoCbi_amidolase"/>
</dbReference>